<name>A0A6P1QUC8_9FLAO</name>
<accession>A0A6P1QUC8</accession>
<dbReference type="OrthoDB" id="158986at2"/>
<evidence type="ECO:0000313" key="2">
    <source>
        <dbReference type="EMBL" id="QHN65696.1"/>
    </source>
</evidence>
<proteinExistence type="predicted"/>
<feature type="domain" description="CAAX prenyl protease 2/Lysostaphin resistance protein A-like" evidence="1">
    <location>
        <begin position="135"/>
        <end position="222"/>
    </location>
</feature>
<dbReference type="EMBL" id="CP029149">
    <property type="protein sequence ID" value="QHN65696.1"/>
    <property type="molecule type" value="Genomic_DNA"/>
</dbReference>
<dbReference type="InterPro" id="IPR052710">
    <property type="entry name" value="CAAX_protease"/>
</dbReference>
<dbReference type="GO" id="GO:0008237">
    <property type="term" value="F:metallopeptidase activity"/>
    <property type="evidence" value="ECO:0007669"/>
    <property type="project" value="UniProtKB-KW"/>
</dbReference>
<keyword evidence="2" id="KW-0482">Metalloprotease</keyword>
<dbReference type="GO" id="GO:0080120">
    <property type="term" value="P:CAAX-box protein maturation"/>
    <property type="evidence" value="ECO:0007669"/>
    <property type="project" value="UniProtKB-ARBA"/>
</dbReference>
<dbReference type="KEGG" id="bcad:DBX24_07270"/>
<evidence type="ECO:0000259" key="1">
    <source>
        <dbReference type="Pfam" id="PF02517"/>
    </source>
</evidence>
<keyword evidence="2" id="KW-0378">Hydrolase</keyword>
<dbReference type="PANTHER" id="PTHR36435">
    <property type="entry name" value="SLR1288 PROTEIN"/>
    <property type="match status" value="1"/>
</dbReference>
<gene>
    <name evidence="2" type="ORF">DBX24_07270</name>
</gene>
<dbReference type="GO" id="GO:0004175">
    <property type="term" value="F:endopeptidase activity"/>
    <property type="evidence" value="ECO:0007669"/>
    <property type="project" value="UniProtKB-ARBA"/>
</dbReference>
<evidence type="ECO:0000313" key="3">
    <source>
        <dbReference type="Proteomes" id="UP000464318"/>
    </source>
</evidence>
<dbReference type="RefSeq" id="WP_160224431.1">
    <property type="nucleotide sequence ID" value="NZ_CP029149.1"/>
</dbReference>
<dbReference type="Proteomes" id="UP000464318">
    <property type="component" value="Chromosome"/>
</dbReference>
<dbReference type="AlphaFoldDB" id="A0A6P1QUC8"/>
<protein>
    <submittedName>
        <fullName evidence="2">CPBP family intramembrane metalloprotease</fullName>
    </submittedName>
</protein>
<dbReference type="GO" id="GO:0006508">
    <property type="term" value="P:proteolysis"/>
    <property type="evidence" value="ECO:0007669"/>
    <property type="project" value="UniProtKB-KW"/>
</dbReference>
<keyword evidence="2" id="KW-0645">Protease</keyword>
<dbReference type="InterPro" id="IPR003675">
    <property type="entry name" value="Rce1/LyrA-like_dom"/>
</dbReference>
<sequence>MTDDKLPKYKLDLAGIGILFMGGLVPNIGLALLFFVPGGKDFLTSPIGMVVSNLIMWLTIILAFDFLICKNQTGRRLKFDFSSVSLKSYLIIFPMMLGMMLIGDVIAGLIPTEGEILGALYKSFDEMMRRMQSSFSAMFIAAVIMAPLFEEMVFRGIIQKGLINGNMNPQAAIWISALLFGIVHANPWQFVGGVLLGYVLGVVYHRTGSLLLPILLHAFNNLSSILLVKLTDEESFSKILGVSPLVLFAAGVSIFGIFYYLFKKLSFKNGAFSSHT</sequence>
<organism evidence="2 3">
    <name type="scientific">Bergeyella cardium</name>
    <dbReference type="NCBI Taxonomy" id="1585976"/>
    <lineage>
        <taxon>Bacteria</taxon>
        <taxon>Pseudomonadati</taxon>
        <taxon>Bacteroidota</taxon>
        <taxon>Flavobacteriia</taxon>
        <taxon>Flavobacteriales</taxon>
        <taxon>Weeksellaceae</taxon>
        <taxon>Bergeyella</taxon>
    </lineage>
</organism>
<dbReference type="Pfam" id="PF02517">
    <property type="entry name" value="Rce1-like"/>
    <property type="match status" value="1"/>
</dbReference>
<keyword evidence="3" id="KW-1185">Reference proteome</keyword>
<reference evidence="2 3" key="1">
    <citation type="submission" date="2018-04" db="EMBL/GenBank/DDBJ databases">
        <title>Characteristic and Complete Genome Sequencing of A Novel Member of Infective Endocarditis Causative Bacteria: Bergeyella cardium QL-PH.</title>
        <authorList>
            <person name="Pan H."/>
            <person name="Sun E."/>
            <person name="Zhang Y."/>
        </authorList>
    </citation>
    <scope>NUCLEOTIDE SEQUENCE [LARGE SCALE GENOMIC DNA]</scope>
    <source>
        <strain evidence="2 3">HPQL</strain>
    </source>
</reference>
<dbReference type="PANTHER" id="PTHR36435:SF1">
    <property type="entry name" value="CAAX AMINO TERMINAL PROTEASE FAMILY PROTEIN"/>
    <property type="match status" value="1"/>
</dbReference>